<protein>
    <submittedName>
        <fullName evidence="1">Uncharacterized protein</fullName>
    </submittedName>
</protein>
<name>A0A6A6A3K0_9PLEO</name>
<dbReference type="OrthoDB" id="3790289at2759"/>
<organism evidence="1 2">
    <name type="scientific">Dothidotthia symphoricarpi CBS 119687</name>
    <dbReference type="NCBI Taxonomy" id="1392245"/>
    <lineage>
        <taxon>Eukaryota</taxon>
        <taxon>Fungi</taxon>
        <taxon>Dikarya</taxon>
        <taxon>Ascomycota</taxon>
        <taxon>Pezizomycotina</taxon>
        <taxon>Dothideomycetes</taxon>
        <taxon>Pleosporomycetidae</taxon>
        <taxon>Pleosporales</taxon>
        <taxon>Dothidotthiaceae</taxon>
        <taxon>Dothidotthia</taxon>
    </lineage>
</organism>
<dbReference type="EMBL" id="ML977513">
    <property type="protein sequence ID" value="KAF2126459.1"/>
    <property type="molecule type" value="Genomic_DNA"/>
</dbReference>
<proteinExistence type="predicted"/>
<dbReference type="Proteomes" id="UP000799771">
    <property type="component" value="Unassembled WGS sequence"/>
</dbReference>
<keyword evidence="2" id="KW-1185">Reference proteome</keyword>
<reference evidence="1" key="1">
    <citation type="journal article" date="2020" name="Stud. Mycol.">
        <title>101 Dothideomycetes genomes: a test case for predicting lifestyles and emergence of pathogens.</title>
        <authorList>
            <person name="Haridas S."/>
            <person name="Albert R."/>
            <person name="Binder M."/>
            <person name="Bloem J."/>
            <person name="Labutti K."/>
            <person name="Salamov A."/>
            <person name="Andreopoulos B."/>
            <person name="Baker S."/>
            <person name="Barry K."/>
            <person name="Bills G."/>
            <person name="Bluhm B."/>
            <person name="Cannon C."/>
            <person name="Castanera R."/>
            <person name="Culley D."/>
            <person name="Daum C."/>
            <person name="Ezra D."/>
            <person name="Gonzalez J."/>
            <person name="Henrissat B."/>
            <person name="Kuo A."/>
            <person name="Liang C."/>
            <person name="Lipzen A."/>
            <person name="Lutzoni F."/>
            <person name="Magnuson J."/>
            <person name="Mondo S."/>
            <person name="Nolan M."/>
            <person name="Ohm R."/>
            <person name="Pangilinan J."/>
            <person name="Park H.-J."/>
            <person name="Ramirez L."/>
            <person name="Alfaro M."/>
            <person name="Sun H."/>
            <person name="Tritt A."/>
            <person name="Yoshinaga Y."/>
            <person name="Zwiers L.-H."/>
            <person name="Turgeon B."/>
            <person name="Goodwin S."/>
            <person name="Spatafora J."/>
            <person name="Crous P."/>
            <person name="Grigoriev I."/>
        </authorList>
    </citation>
    <scope>NUCLEOTIDE SEQUENCE</scope>
    <source>
        <strain evidence="1">CBS 119687</strain>
    </source>
</reference>
<accession>A0A6A6A3K0</accession>
<dbReference type="GeneID" id="54406547"/>
<evidence type="ECO:0000313" key="1">
    <source>
        <dbReference type="EMBL" id="KAF2126459.1"/>
    </source>
</evidence>
<gene>
    <name evidence="1" type="ORF">P153DRAFT_346215</name>
</gene>
<dbReference type="AlphaFoldDB" id="A0A6A6A3K0"/>
<dbReference type="RefSeq" id="XP_033520851.1">
    <property type="nucleotide sequence ID" value="XM_033666115.1"/>
</dbReference>
<sequence>MQLVKNTQDLQARTSSPLDAPLIESVSPATGNTLAATYAHGVCSYKLQLFQECIHTPAANWHTQTLGLLFSIEDNDHKTVVRFPEGAGDIQERHIMLTNIGTGLHLLYHSDDRTYFRFDECYWDTATKHDDRACGLCDVKAWTKQEMQCDEQTGVNYRLSDMTCFFKC</sequence>
<evidence type="ECO:0000313" key="2">
    <source>
        <dbReference type="Proteomes" id="UP000799771"/>
    </source>
</evidence>